<organism evidence="2 3">
    <name type="scientific">Arthrobacter ginkgonis</name>
    <dbReference type="NCBI Taxonomy" id="1630594"/>
    <lineage>
        <taxon>Bacteria</taxon>
        <taxon>Bacillati</taxon>
        <taxon>Actinomycetota</taxon>
        <taxon>Actinomycetes</taxon>
        <taxon>Micrococcales</taxon>
        <taxon>Micrococcaceae</taxon>
        <taxon>Arthrobacter</taxon>
    </lineage>
</organism>
<accession>A0ABP7C641</accession>
<dbReference type="Proteomes" id="UP001500752">
    <property type="component" value="Unassembled WGS sequence"/>
</dbReference>
<feature type="transmembrane region" description="Helical" evidence="1">
    <location>
        <begin position="27"/>
        <end position="52"/>
    </location>
</feature>
<keyword evidence="1" id="KW-1133">Transmembrane helix</keyword>
<evidence type="ECO:0008006" key="4">
    <source>
        <dbReference type="Google" id="ProtNLM"/>
    </source>
</evidence>
<evidence type="ECO:0000256" key="1">
    <source>
        <dbReference type="SAM" id="Phobius"/>
    </source>
</evidence>
<protein>
    <recommendedName>
        <fullName evidence="4">DUF2269 domain-containing protein</fullName>
    </recommendedName>
</protein>
<feature type="transmembrane region" description="Helical" evidence="1">
    <location>
        <begin position="106"/>
        <end position="124"/>
    </location>
</feature>
<evidence type="ECO:0000313" key="2">
    <source>
        <dbReference type="EMBL" id="GAA3677753.1"/>
    </source>
</evidence>
<gene>
    <name evidence="2" type="ORF">GCM10023081_15020</name>
</gene>
<proteinExistence type="predicted"/>
<keyword evidence="1" id="KW-0472">Membrane</keyword>
<reference evidence="3" key="1">
    <citation type="journal article" date="2019" name="Int. J. Syst. Evol. Microbiol.">
        <title>The Global Catalogue of Microorganisms (GCM) 10K type strain sequencing project: providing services to taxonomists for standard genome sequencing and annotation.</title>
        <authorList>
            <consortium name="The Broad Institute Genomics Platform"/>
            <consortium name="The Broad Institute Genome Sequencing Center for Infectious Disease"/>
            <person name="Wu L."/>
            <person name="Ma J."/>
        </authorList>
    </citation>
    <scope>NUCLEOTIDE SEQUENCE [LARGE SCALE GENOMIC DNA]</scope>
    <source>
        <strain evidence="3">JCM 30742</strain>
    </source>
</reference>
<dbReference type="EMBL" id="BAABEO010000009">
    <property type="protein sequence ID" value="GAA3677753.1"/>
    <property type="molecule type" value="Genomic_DNA"/>
</dbReference>
<evidence type="ECO:0000313" key="3">
    <source>
        <dbReference type="Proteomes" id="UP001500752"/>
    </source>
</evidence>
<dbReference type="RefSeq" id="WP_345149992.1">
    <property type="nucleotide sequence ID" value="NZ_BAABEO010000009.1"/>
</dbReference>
<feature type="transmembrane region" description="Helical" evidence="1">
    <location>
        <begin position="136"/>
        <end position="159"/>
    </location>
</feature>
<comment type="caution">
    <text evidence="2">The sequence shown here is derived from an EMBL/GenBank/DDBJ whole genome shotgun (WGS) entry which is preliminary data.</text>
</comment>
<sequence>MNDSTATSPATRERQVRRPGLGRRSRLALLTTHIVVSVGLLGDSAGFLAVAIRRATSDNPAVVEASHELLGMFALFFGIPLSFLALITGAALSLGTRWGLFRYPWVIAKLALTVSVIVVGATVLRPVLVGGAQVDGGALIAGAAYDVVALTVATALGVFKPGKKLRRHRPATAAK</sequence>
<keyword evidence="3" id="KW-1185">Reference proteome</keyword>
<feature type="transmembrane region" description="Helical" evidence="1">
    <location>
        <begin position="72"/>
        <end position="94"/>
    </location>
</feature>
<keyword evidence="1" id="KW-0812">Transmembrane</keyword>
<name>A0ABP7C641_9MICC</name>